<dbReference type="GeneID" id="109053359"/>
<dbReference type="AlphaFoldDB" id="A0A9Q9ZC39"/>
<organism evidence="2">
    <name type="scientific">Cyprinus carpio</name>
    <name type="common">Common carp</name>
    <dbReference type="NCBI Taxonomy" id="7962"/>
    <lineage>
        <taxon>Eukaryota</taxon>
        <taxon>Metazoa</taxon>
        <taxon>Chordata</taxon>
        <taxon>Craniata</taxon>
        <taxon>Vertebrata</taxon>
        <taxon>Euteleostomi</taxon>
        <taxon>Actinopterygii</taxon>
        <taxon>Neopterygii</taxon>
        <taxon>Teleostei</taxon>
        <taxon>Ostariophysi</taxon>
        <taxon>Cypriniformes</taxon>
        <taxon>Cyprinidae</taxon>
        <taxon>Cyprininae</taxon>
        <taxon>Cyprinus</taxon>
    </lineage>
</organism>
<reference evidence="2" key="1">
    <citation type="submission" date="2025-08" db="UniProtKB">
        <authorList>
            <consortium name="RefSeq"/>
        </authorList>
    </citation>
    <scope>IDENTIFICATION</scope>
    <source>
        <tissue evidence="2">Muscle</tissue>
    </source>
</reference>
<dbReference type="RefSeq" id="XP_018926304.1">
    <property type="nucleotide sequence ID" value="XM_019070759.2"/>
</dbReference>
<evidence type="ECO:0000313" key="2">
    <source>
        <dbReference type="RefSeq" id="XP_018926304.1"/>
    </source>
</evidence>
<protein>
    <submittedName>
        <fullName evidence="2">Uncharacterized protein LOC109053359</fullName>
    </submittedName>
</protein>
<dbReference type="OrthoDB" id="8936752at2759"/>
<evidence type="ECO:0000256" key="1">
    <source>
        <dbReference type="SAM" id="MobiDB-lite"/>
    </source>
</evidence>
<proteinExistence type="predicted"/>
<dbReference type="KEGG" id="ccar:109053359"/>
<feature type="region of interest" description="Disordered" evidence="1">
    <location>
        <begin position="1"/>
        <end position="27"/>
    </location>
</feature>
<accession>A0A9Q9ZC39</accession>
<sequence>MNHQMTSNKERPSCTPTPCARGKRPMHQSTLTLGDQTQSIYSTTHAESFSGRGLDGQALVFLPRHPCYPSQHDGKLELSHIRVSRGGQTHSRDVHGPKDIIPHYILHGVGLQNRTQNSEGFVMKEVTNPAEATLYQTTYQTVHCTTSKRYQTNEARGQPVRWHSHNIITGEEKAAAGPRQVRRQSGESILWAARRWEMHSDSFHLY</sequence>
<name>A0A9Q9ZC39_CYPCA</name>
<dbReference type="Proteomes" id="UP001155660">
    <property type="component" value="Chromosome B3"/>
</dbReference>
<gene>
    <name evidence="2" type="primary">LOC109053359</name>
</gene>